<reference evidence="2 3" key="1">
    <citation type="journal article" date="2024" name="Microbiol. Resour. Announc.">
        <title>Genome annotations for the ascomycete fungi Trichoderma harzianum, Trichoderma aggressivum, and Purpureocillium lilacinum.</title>
        <authorList>
            <person name="Beijen E.P.W."/>
            <person name="Ohm R.A."/>
        </authorList>
    </citation>
    <scope>NUCLEOTIDE SEQUENCE [LARGE SCALE GENOMIC DNA]</scope>
    <source>
        <strain evidence="2 3">CBS 150709</strain>
    </source>
</reference>
<dbReference type="EMBL" id="JAWRVI010000003">
    <property type="protein sequence ID" value="KAK4094468.1"/>
    <property type="molecule type" value="Genomic_DNA"/>
</dbReference>
<dbReference type="Proteomes" id="UP001287286">
    <property type="component" value="Unassembled WGS sequence"/>
</dbReference>
<organism evidence="2 3">
    <name type="scientific">Purpureocillium lilacinum</name>
    <name type="common">Paecilomyces lilacinus</name>
    <dbReference type="NCBI Taxonomy" id="33203"/>
    <lineage>
        <taxon>Eukaryota</taxon>
        <taxon>Fungi</taxon>
        <taxon>Dikarya</taxon>
        <taxon>Ascomycota</taxon>
        <taxon>Pezizomycotina</taxon>
        <taxon>Sordariomycetes</taxon>
        <taxon>Hypocreomycetidae</taxon>
        <taxon>Hypocreales</taxon>
        <taxon>Ophiocordycipitaceae</taxon>
        <taxon>Purpureocillium</taxon>
    </lineage>
</organism>
<keyword evidence="3" id="KW-1185">Reference proteome</keyword>
<sequence length="216" mass="22508">MESTRDGLAAPPSAPLPKFHPGISNCWRRKPCQPGTRVGQRAGARAQEPSAGLLGSNGGAIAATIWKQTPMGQVRAVRDGGAGGAGGGGVTAPRRTLHVMVREENGVPVAVMVLLRLQKAHGANGRWVGGRADGRAGCDDSSNARAAQLYVRTAPTTVTVLTACLPHGAARRSPRQCDVLPLTARPPSLEAAMPEARIQRSSGHDVESPWVGWPLS</sequence>
<evidence type="ECO:0000313" key="3">
    <source>
        <dbReference type="Proteomes" id="UP001287286"/>
    </source>
</evidence>
<accession>A0ABR0CDF9</accession>
<name>A0ABR0CDF9_PURLI</name>
<protein>
    <submittedName>
        <fullName evidence="2">Uncharacterized protein</fullName>
    </submittedName>
</protein>
<comment type="caution">
    <text evidence="2">The sequence shown here is derived from an EMBL/GenBank/DDBJ whole genome shotgun (WGS) entry which is preliminary data.</text>
</comment>
<feature type="region of interest" description="Disordered" evidence="1">
    <location>
        <begin position="197"/>
        <end position="216"/>
    </location>
</feature>
<feature type="region of interest" description="Disordered" evidence="1">
    <location>
        <begin position="1"/>
        <end position="22"/>
    </location>
</feature>
<proteinExistence type="predicted"/>
<evidence type="ECO:0000256" key="1">
    <source>
        <dbReference type="SAM" id="MobiDB-lite"/>
    </source>
</evidence>
<evidence type="ECO:0000313" key="2">
    <source>
        <dbReference type="EMBL" id="KAK4094468.1"/>
    </source>
</evidence>
<gene>
    <name evidence="2" type="ORF">Purlil1_1073</name>
</gene>